<dbReference type="GO" id="GO:0016887">
    <property type="term" value="F:ATP hydrolysis activity"/>
    <property type="evidence" value="ECO:0007669"/>
    <property type="project" value="InterPro"/>
</dbReference>
<dbReference type="InterPro" id="IPR014790">
    <property type="entry name" value="MutL_C"/>
</dbReference>
<sequence length="683" mass="77576">MPKINVLDDSTINKIAAGEVIERPSSIIKELVENSIDAGADFITVEIENGGKDLIKIIDNGCGIEHDDINKAFMRHATSKISRAEDLYDLHSLGFRGEALASIAAVSKLEMITKTKDALLATKIILEGGKISLKEAIAANSGTQISVQSLFFNTPARRKFLKSNQSEALAITNLMNKLAIGNPQVRFKYINNKKTVFETLGDGSLFNLIRLIYGKDVSSNVIKLDYESTYFKIQGYIANNNVYRSNRNLQHIFINGRYVKSNNIMNVINESYKAIIPINKFPIYFINIIVDPGTIDVNIHPNKLEVKFNKENEILSELQDYIRGVLLKNSLIGKYNKSESGLYSPSSKAASFNSFSYSGVDEKINTLVTPKKEVNELCKEESLIETKNTKNINSSTENHIKNDLLNEEVKGQIENLSEIKSNSFTSLSDYENKIQKEELFDKDNSELFTDFDLENQTKKLVNLNGQVEKDIKESSEEVEQLAFIKEEAAKNTDFENLKFTGIAFDTYVLFTKGDDMIMMDQHAAHERIRFELYMEKFKSNTLSIQMLMEPIIMELSPSDMAITVKNIDLFERFGFIIEEFGHRNISIRGVPNTFGNPESQRFIYEIIDNIEKIGSIYDTKYDEIAEIACKSAIKANDKISYQEAVELVNQLKECDNPYTCPHGRPIMVKMTKYDIEKMFKRKM</sequence>
<dbReference type="FunFam" id="3.30.565.10:FF:000003">
    <property type="entry name" value="DNA mismatch repair endonuclease MutL"/>
    <property type="match status" value="1"/>
</dbReference>
<dbReference type="InterPro" id="IPR014721">
    <property type="entry name" value="Ribsml_uS5_D2-typ_fold_subgr"/>
</dbReference>
<dbReference type="InterPro" id="IPR013507">
    <property type="entry name" value="DNA_mismatch_S5_2-like"/>
</dbReference>
<dbReference type="Pfam" id="PF01119">
    <property type="entry name" value="DNA_mis_repair"/>
    <property type="match status" value="1"/>
</dbReference>
<dbReference type="InterPro" id="IPR038973">
    <property type="entry name" value="MutL/Mlh/Pms-like"/>
</dbReference>
<proteinExistence type="inferred from homology"/>
<dbReference type="SMART" id="SM00853">
    <property type="entry name" value="MutL_C"/>
    <property type="match status" value="1"/>
</dbReference>
<dbReference type="Proteomes" id="UP000199512">
    <property type="component" value="Unassembled WGS sequence"/>
</dbReference>
<dbReference type="OrthoDB" id="9763467at2"/>
<dbReference type="HAMAP" id="MF_00149">
    <property type="entry name" value="DNA_mis_repair"/>
    <property type="match status" value="1"/>
</dbReference>
<feature type="domain" description="DNA mismatch repair protein S5" evidence="6">
    <location>
        <begin position="209"/>
        <end position="327"/>
    </location>
</feature>
<dbReference type="PROSITE" id="PS00058">
    <property type="entry name" value="DNA_MISMATCH_REPAIR_1"/>
    <property type="match status" value="1"/>
</dbReference>
<feature type="domain" description="MutL C-terminal dimerisation" evidence="5">
    <location>
        <begin position="499"/>
        <end position="639"/>
    </location>
</feature>
<comment type="function">
    <text evidence="4">This protein is involved in the repair of mismatches in DNA. It is required for dam-dependent methyl-directed DNA mismatch repair. May act as a 'molecular matchmaker', a protein that promotes the formation of a stable complex between two or more DNA-binding proteins in an ATP-dependent manner without itself being part of a final effector complex.</text>
</comment>
<dbReference type="InterPro" id="IPR037198">
    <property type="entry name" value="MutL_C_sf"/>
</dbReference>
<evidence type="ECO:0000256" key="4">
    <source>
        <dbReference type="HAMAP-Rule" id="MF_00149"/>
    </source>
</evidence>
<dbReference type="InterPro" id="IPR042121">
    <property type="entry name" value="MutL_C_regsub"/>
</dbReference>
<dbReference type="InterPro" id="IPR020568">
    <property type="entry name" value="Ribosomal_Su5_D2-typ_SF"/>
</dbReference>
<dbReference type="GO" id="GO:0006298">
    <property type="term" value="P:mismatch repair"/>
    <property type="evidence" value="ECO:0007669"/>
    <property type="project" value="UniProtKB-UniRule"/>
</dbReference>
<dbReference type="Gene3D" id="3.30.1540.20">
    <property type="entry name" value="MutL, C-terminal domain, dimerisation subdomain"/>
    <property type="match status" value="1"/>
</dbReference>
<reference evidence="7 8" key="1">
    <citation type="submission" date="2016-10" db="EMBL/GenBank/DDBJ databases">
        <authorList>
            <person name="de Groot N.N."/>
        </authorList>
    </citation>
    <scope>NUCLEOTIDE SEQUENCE [LARGE SCALE GENOMIC DNA]</scope>
    <source>
        <strain evidence="7 8">Calf135</strain>
    </source>
</reference>
<evidence type="ECO:0000256" key="3">
    <source>
        <dbReference type="ARBA" id="ARBA00023204"/>
    </source>
</evidence>
<dbReference type="SUPFAM" id="SSF54211">
    <property type="entry name" value="Ribosomal protein S5 domain 2-like"/>
    <property type="match status" value="1"/>
</dbReference>
<dbReference type="EMBL" id="FODF01000008">
    <property type="protein sequence ID" value="SEN69574.1"/>
    <property type="molecule type" value="Genomic_DNA"/>
</dbReference>
<keyword evidence="3 4" id="KW-0234">DNA repair</keyword>
<dbReference type="NCBIfam" id="TIGR00585">
    <property type="entry name" value="mutl"/>
    <property type="match status" value="1"/>
</dbReference>
<dbReference type="GO" id="GO:0005524">
    <property type="term" value="F:ATP binding"/>
    <property type="evidence" value="ECO:0007669"/>
    <property type="project" value="InterPro"/>
</dbReference>
<dbReference type="InterPro" id="IPR002099">
    <property type="entry name" value="MutL/Mlh/PMS"/>
</dbReference>
<evidence type="ECO:0000259" key="5">
    <source>
        <dbReference type="SMART" id="SM00853"/>
    </source>
</evidence>
<comment type="similarity">
    <text evidence="1 4">Belongs to the DNA mismatch repair MutL/HexB family.</text>
</comment>
<dbReference type="SMART" id="SM01340">
    <property type="entry name" value="DNA_mis_repair"/>
    <property type="match status" value="1"/>
</dbReference>
<evidence type="ECO:0000313" key="7">
    <source>
        <dbReference type="EMBL" id="SEN69574.1"/>
    </source>
</evidence>
<dbReference type="CDD" id="cd16926">
    <property type="entry name" value="HATPase_MutL-MLH-PMS-like"/>
    <property type="match status" value="1"/>
</dbReference>
<dbReference type="GO" id="GO:0032300">
    <property type="term" value="C:mismatch repair complex"/>
    <property type="evidence" value="ECO:0007669"/>
    <property type="project" value="InterPro"/>
</dbReference>
<dbReference type="PANTHER" id="PTHR10073">
    <property type="entry name" value="DNA MISMATCH REPAIR PROTEIN MLH, PMS, MUTL"/>
    <property type="match status" value="1"/>
</dbReference>
<dbReference type="Gene3D" id="3.30.1370.100">
    <property type="entry name" value="MutL, C-terminal domain, regulatory subdomain"/>
    <property type="match status" value="1"/>
</dbReference>
<organism evidence="7 8">
    <name type="scientific">Peptostreptococcus russellii</name>
    <dbReference type="NCBI Taxonomy" id="215200"/>
    <lineage>
        <taxon>Bacteria</taxon>
        <taxon>Bacillati</taxon>
        <taxon>Bacillota</taxon>
        <taxon>Clostridia</taxon>
        <taxon>Peptostreptococcales</taxon>
        <taxon>Peptostreptococcaceae</taxon>
        <taxon>Peptostreptococcus</taxon>
    </lineage>
</organism>
<dbReference type="Pfam" id="PF08676">
    <property type="entry name" value="MutL_C"/>
    <property type="match status" value="1"/>
</dbReference>
<keyword evidence="8" id="KW-1185">Reference proteome</keyword>
<keyword evidence="2 4" id="KW-0227">DNA damage</keyword>
<name>A0A1H8IM09_9FIRM</name>
<dbReference type="GO" id="GO:0030983">
    <property type="term" value="F:mismatched DNA binding"/>
    <property type="evidence" value="ECO:0007669"/>
    <property type="project" value="InterPro"/>
</dbReference>
<dbReference type="RefSeq" id="WP_091975683.1">
    <property type="nucleotide sequence ID" value="NZ_CAUWDX010000020.1"/>
</dbReference>
<dbReference type="InterPro" id="IPR042120">
    <property type="entry name" value="MutL_C_dimsub"/>
</dbReference>
<protein>
    <recommendedName>
        <fullName evidence="4">DNA mismatch repair protein MutL</fullName>
    </recommendedName>
</protein>
<dbReference type="Gene3D" id="3.30.565.10">
    <property type="entry name" value="Histidine kinase-like ATPase, C-terminal domain"/>
    <property type="match status" value="1"/>
</dbReference>
<dbReference type="AlphaFoldDB" id="A0A1H8IM09"/>
<evidence type="ECO:0000256" key="1">
    <source>
        <dbReference type="ARBA" id="ARBA00006082"/>
    </source>
</evidence>
<dbReference type="GO" id="GO:0140664">
    <property type="term" value="F:ATP-dependent DNA damage sensor activity"/>
    <property type="evidence" value="ECO:0007669"/>
    <property type="project" value="InterPro"/>
</dbReference>
<dbReference type="CDD" id="cd00782">
    <property type="entry name" value="MutL_Trans"/>
    <property type="match status" value="1"/>
</dbReference>
<accession>A0A1H8IM09</accession>
<dbReference type="PANTHER" id="PTHR10073:SF12">
    <property type="entry name" value="DNA MISMATCH REPAIR PROTEIN MLH1"/>
    <property type="match status" value="1"/>
</dbReference>
<dbReference type="Gene3D" id="3.30.230.10">
    <property type="match status" value="1"/>
</dbReference>
<evidence type="ECO:0000256" key="2">
    <source>
        <dbReference type="ARBA" id="ARBA00022763"/>
    </source>
</evidence>
<dbReference type="SUPFAM" id="SSF55874">
    <property type="entry name" value="ATPase domain of HSP90 chaperone/DNA topoisomerase II/histidine kinase"/>
    <property type="match status" value="1"/>
</dbReference>
<dbReference type="STRING" id="215200.SAMN05216454_10874"/>
<gene>
    <name evidence="4" type="primary">mutL</name>
    <name evidence="7" type="ORF">SAMN05216454_10874</name>
</gene>
<dbReference type="InterPro" id="IPR036890">
    <property type="entry name" value="HATPase_C_sf"/>
</dbReference>
<evidence type="ECO:0000313" key="8">
    <source>
        <dbReference type="Proteomes" id="UP000199512"/>
    </source>
</evidence>
<evidence type="ECO:0000259" key="6">
    <source>
        <dbReference type="SMART" id="SM01340"/>
    </source>
</evidence>
<dbReference type="InterPro" id="IPR020667">
    <property type="entry name" value="DNA_mismatch_repair_MutL"/>
</dbReference>
<dbReference type="Pfam" id="PF13589">
    <property type="entry name" value="HATPase_c_3"/>
    <property type="match status" value="1"/>
</dbReference>
<dbReference type="InterPro" id="IPR014762">
    <property type="entry name" value="DNA_mismatch_repair_CS"/>
</dbReference>
<dbReference type="SUPFAM" id="SSF118116">
    <property type="entry name" value="DNA mismatch repair protein MutL"/>
    <property type="match status" value="1"/>
</dbReference>